<evidence type="ECO:0000259" key="1">
    <source>
        <dbReference type="Pfam" id="PF02811"/>
    </source>
</evidence>
<dbReference type="PANTHER" id="PTHR36928:SF1">
    <property type="entry name" value="PHOSPHATASE YCDX-RELATED"/>
    <property type="match status" value="1"/>
</dbReference>
<protein>
    <submittedName>
        <fullName evidence="2">Phosphatase</fullName>
    </submittedName>
</protein>
<reference evidence="2 3" key="1">
    <citation type="submission" date="2018-07" db="EMBL/GenBank/DDBJ databases">
        <title>New species, Clostridium PI-S10-A1B.</title>
        <authorList>
            <person name="Krishna G."/>
            <person name="Summeta K."/>
            <person name="Shikha S."/>
            <person name="Prabhu P.B."/>
            <person name="Suresh K."/>
        </authorList>
    </citation>
    <scope>NUCLEOTIDE SEQUENCE [LARGE SCALE GENOMIC DNA]</scope>
    <source>
        <strain evidence="2 3">PI-S10-A1B</strain>
    </source>
</reference>
<dbReference type="OrthoDB" id="9808747at2"/>
<evidence type="ECO:0000313" key="2">
    <source>
        <dbReference type="EMBL" id="RFZ76591.1"/>
    </source>
</evidence>
<dbReference type="RefSeq" id="WP_117419261.1">
    <property type="nucleotide sequence ID" value="NZ_QOHO01000077.1"/>
</dbReference>
<feature type="domain" description="PHP" evidence="1">
    <location>
        <begin position="21"/>
        <end position="173"/>
    </location>
</feature>
<dbReference type="InterPro" id="IPR050243">
    <property type="entry name" value="PHP_phosphatase"/>
</dbReference>
<accession>A0A3E2N6S0</accession>
<evidence type="ECO:0000313" key="3">
    <source>
        <dbReference type="Proteomes" id="UP000260680"/>
    </source>
</evidence>
<dbReference type="EMBL" id="QOHO01000077">
    <property type="protein sequence ID" value="RFZ76591.1"/>
    <property type="molecule type" value="Genomic_DNA"/>
</dbReference>
<proteinExistence type="predicted"/>
<dbReference type="AlphaFoldDB" id="A0A3E2N6S0"/>
<dbReference type="PANTHER" id="PTHR36928">
    <property type="entry name" value="PHOSPHATASE YCDX-RELATED"/>
    <property type="match status" value="1"/>
</dbReference>
<dbReference type="Pfam" id="PF13263">
    <property type="entry name" value="PHP_C"/>
    <property type="match status" value="1"/>
</dbReference>
<organism evidence="2 3">
    <name type="scientific">Lacrimispora amygdalina</name>
    <dbReference type="NCBI Taxonomy" id="253257"/>
    <lineage>
        <taxon>Bacteria</taxon>
        <taxon>Bacillati</taxon>
        <taxon>Bacillota</taxon>
        <taxon>Clostridia</taxon>
        <taxon>Lachnospirales</taxon>
        <taxon>Lachnospiraceae</taxon>
        <taxon>Lacrimispora</taxon>
    </lineage>
</organism>
<dbReference type="SUPFAM" id="SSF89550">
    <property type="entry name" value="PHP domain-like"/>
    <property type="match status" value="1"/>
</dbReference>
<dbReference type="GO" id="GO:0042578">
    <property type="term" value="F:phosphoric ester hydrolase activity"/>
    <property type="evidence" value="ECO:0007669"/>
    <property type="project" value="TreeGrafter"/>
</dbReference>
<dbReference type="Proteomes" id="UP000260680">
    <property type="component" value="Unassembled WGS sequence"/>
</dbReference>
<dbReference type="Gene3D" id="3.20.20.140">
    <property type="entry name" value="Metal-dependent hydrolases"/>
    <property type="match status" value="1"/>
</dbReference>
<dbReference type="InterPro" id="IPR016195">
    <property type="entry name" value="Pol/histidinol_Pase-like"/>
</dbReference>
<sequence length="253" mass="28329">MGKKNEKKVSEKFMIKHLAADLHTHTDISRHGYSTVYENITAAKDAGLMAVGISNHCPAHPDGAPEGHFRNLRVIPEWVDGVRVYRGAELNFTNFDGGIDLSPDTIENRLDYTIASFHEDVIASGSVEEHTRAYLRAAENPLVDIIGHSGTACYEYDYERVIPELGKNGKLVEINEGTFRVRKSSAENCRIIARLCMKYSVPVIVSSDAHFCRSVGVFDEALSMLNSLDFPVELVVNADMEQLKSWFLRKRRG</sequence>
<dbReference type="GO" id="GO:0005829">
    <property type="term" value="C:cytosol"/>
    <property type="evidence" value="ECO:0007669"/>
    <property type="project" value="TreeGrafter"/>
</dbReference>
<dbReference type="GO" id="GO:0008270">
    <property type="term" value="F:zinc ion binding"/>
    <property type="evidence" value="ECO:0007669"/>
    <property type="project" value="TreeGrafter"/>
</dbReference>
<gene>
    <name evidence="2" type="ORF">DS742_22795</name>
</gene>
<dbReference type="InterPro" id="IPR004013">
    <property type="entry name" value="PHP_dom"/>
</dbReference>
<dbReference type="CDD" id="cd07437">
    <property type="entry name" value="PHP_HisPPase_Ycdx_like"/>
    <property type="match status" value="1"/>
</dbReference>
<dbReference type="Pfam" id="PF02811">
    <property type="entry name" value="PHP"/>
    <property type="match status" value="1"/>
</dbReference>
<comment type="caution">
    <text evidence="2">The sequence shown here is derived from an EMBL/GenBank/DDBJ whole genome shotgun (WGS) entry which is preliminary data.</text>
</comment>
<name>A0A3E2N6S0_9FIRM</name>